<dbReference type="Pfam" id="PF13896">
    <property type="entry name" value="Glyco_transf_49"/>
    <property type="match status" value="1"/>
</dbReference>
<dbReference type="EMBL" id="BGZK01001620">
    <property type="protein sequence ID" value="GBP83425.1"/>
    <property type="molecule type" value="Genomic_DNA"/>
</dbReference>
<dbReference type="PANTHER" id="PTHR47412:SF1">
    <property type="entry name" value="FI01434P-RELATED"/>
    <property type="match status" value="1"/>
</dbReference>
<proteinExistence type="predicted"/>
<protein>
    <submittedName>
        <fullName evidence="1">Uncharacterized protein</fullName>
    </submittedName>
</protein>
<sequence>MIISKREYPYHRWEPLYFGTQKEPWYSEMLSWEGRQDKMTQAKRDPDSCHMAFRGESISDNSSNSAKYGNDCSNDRFPSDVFEKWSVNSPVTRIDSITFWPRADALNHRVTASQLHSDRQTFGVLFVESTRKRVRPTRPEGRNPVSAVRICEFSLKRTMLELCLQEYRLVVLDGGFLCHAAARPPSKHVSAERANSRRYASILNRLKRKYNNRPQCIVH</sequence>
<name>A0A4C1Z9Y1_EUMVA</name>
<reference evidence="1 2" key="1">
    <citation type="journal article" date="2019" name="Commun. Biol.">
        <title>The bagworm genome reveals a unique fibroin gene that provides high tensile strength.</title>
        <authorList>
            <person name="Kono N."/>
            <person name="Nakamura H."/>
            <person name="Ohtoshi R."/>
            <person name="Tomita M."/>
            <person name="Numata K."/>
            <person name="Arakawa K."/>
        </authorList>
    </citation>
    <scope>NUCLEOTIDE SEQUENCE [LARGE SCALE GENOMIC DNA]</scope>
</reference>
<keyword evidence="2" id="KW-1185">Reference proteome</keyword>
<dbReference type="PANTHER" id="PTHR47412">
    <property type="entry name" value="FI01434P-RELATED"/>
    <property type="match status" value="1"/>
</dbReference>
<evidence type="ECO:0000313" key="1">
    <source>
        <dbReference type="EMBL" id="GBP83425.1"/>
    </source>
</evidence>
<dbReference type="STRING" id="151549.A0A4C1Z9Y1"/>
<dbReference type="AlphaFoldDB" id="A0A4C1Z9Y1"/>
<dbReference type="Proteomes" id="UP000299102">
    <property type="component" value="Unassembled WGS sequence"/>
</dbReference>
<dbReference type="OrthoDB" id="9974378at2759"/>
<accession>A0A4C1Z9Y1</accession>
<comment type="caution">
    <text evidence="1">The sequence shown here is derived from an EMBL/GenBank/DDBJ whole genome shotgun (WGS) entry which is preliminary data.</text>
</comment>
<gene>
    <name evidence="1" type="ORF">EVAR_62439_1</name>
</gene>
<organism evidence="1 2">
    <name type="scientific">Eumeta variegata</name>
    <name type="common">Bagworm moth</name>
    <name type="synonym">Eumeta japonica</name>
    <dbReference type="NCBI Taxonomy" id="151549"/>
    <lineage>
        <taxon>Eukaryota</taxon>
        <taxon>Metazoa</taxon>
        <taxon>Ecdysozoa</taxon>
        <taxon>Arthropoda</taxon>
        <taxon>Hexapoda</taxon>
        <taxon>Insecta</taxon>
        <taxon>Pterygota</taxon>
        <taxon>Neoptera</taxon>
        <taxon>Endopterygota</taxon>
        <taxon>Lepidoptera</taxon>
        <taxon>Glossata</taxon>
        <taxon>Ditrysia</taxon>
        <taxon>Tineoidea</taxon>
        <taxon>Psychidae</taxon>
        <taxon>Oiketicinae</taxon>
        <taxon>Eumeta</taxon>
    </lineage>
</organism>
<evidence type="ECO:0000313" key="2">
    <source>
        <dbReference type="Proteomes" id="UP000299102"/>
    </source>
</evidence>